<dbReference type="EMBL" id="MCFL01000040">
    <property type="protein sequence ID" value="ORZ32994.1"/>
    <property type="molecule type" value="Genomic_DNA"/>
</dbReference>
<feature type="region of interest" description="Disordered" evidence="1">
    <location>
        <begin position="1"/>
        <end position="24"/>
    </location>
</feature>
<keyword evidence="4" id="KW-1185">Reference proteome</keyword>
<accession>A0A1Y2HG73</accession>
<name>A0A1Y2HG73_9FUNG</name>
<sequence length="560" mass="60346">MAPPPSSSGEAAAKQPLLPDSMVNTAPASADAAKASKQSNWKMVASFALPIIACAALFAGLSGWSPLGTSPTSSFVPGRKPSAASAPAVKSPSLFNIPTECSGRGMILANSNQCLCDIGYAGIDCSTWIGLDAEVDVALKPTDTGSDARKVAMFIDAYTADGIKIEDNLKLAAQVLSTTPDNVQLFVYTSMPRNVDDLRKQYPGRVTIKPFALKPTNALQVQARSRKVASTLLAEAGWTWSTLTPTRVPDTITWQASSSERGARGHASLSVSRSVESKTRCWNRRAWVPTRWAAPARSVMCRLPWTTSARPCSSWPTMSCSRRIKCVTPSSSRNGSPGRCIGRQGGQHSLDSTALVVDAQGQQARVCQQPCGHAQHAIRVCVCRIAQCTDGLMEFVRALDQFHSVIGKDRQFRVTFFDLANMDENNKIDGLKPADWLKRRQSSWPNFAVEAKIGTIHQAVQHLIEPSKGRVAVVGAKVSNEELNELVIAHVPLLVPRELEIAALDDLVLGDELEEADQGIIRFSPNNAEDHSMALINALRNGVKSPTALAQGLTKRGTEL</sequence>
<keyword evidence="2" id="KW-1133">Transmembrane helix</keyword>
<reference evidence="3 4" key="1">
    <citation type="submission" date="2016-07" db="EMBL/GenBank/DDBJ databases">
        <title>Pervasive Adenine N6-methylation of Active Genes in Fungi.</title>
        <authorList>
            <consortium name="DOE Joint Genome Institute"/>
            <person name="Mondo S.J."/>
            <person name="Dannebaum R.O."/>
            <person name="Kuo R.C."/>
            <person name="Labutti K."/>
            <person name="Haridas S."/>
            <person name="Kuo A."/>
            <person name="Salamov A."/>
            <person name="Ahrendt S.R."/>
            <person name="Lipzen A."/>
            <person name="Sullivan W."/>
            <person name="Andreopoulos W.B."/>
            <person name="Clum A."/>
            <person name="Lindquist E."/>
            <person name="Daum C."/>
            <person name="Ramamoorthy G.K."/>
            <person name="Gryganskyi A."/>
            <person name="Culley D."/>
            <person name="Magnuson J.K."/>
            <person name="James T.Y."/>
            <person name="O'Malley M.A."/>
            <person name="Stajich J.E."/>
            <person name="Spatafora J.W."/>
            <person name="Visel A."/>
            <person name="Grigoriev I.V."/>
        </authorList>
    </citation>
    <scope>NUCLEOTIDE SEQUENCE [LARGE SCALE GENOMIC DNA]</scope>
    <source>
        <strain evidence="3 4">PL171</strain>
    </source>
</reference>
<gene>
    <name evidence="3" type="ORF">BCR44DRAFT_1223389</name>
</gene>
<feature type="transmembrane region" description="Helical" evidence="2">
    <location>
        <begin position="44"/>
        <end position="64"/>
    </location>
</feature>
<keyword evidence="2" id="KW-0812">Transmembrane</keyword>
<evidence type="ECO:0008006" key="5">
    <source>
        <dbReference type="Google" id="ProtNLM"/>
    </source>
</evidence>
<evidence type="ECO:0000256" key="1">
    <source>
        <dbReference type="SAM" id="MobiDB-lite"/>
    </source>
</evidence>
<evidence type="ECO:0000313" key="3">
    <source>
        <dbReference type="EMBL" id="ORZ32994.1"/>
    </source>
</evidence>
<dbReference type="OrthoDB" id="442731at2759"/>
<evidence type="ECO:0000313" key="4">
    <source>
        <dbReference type="Proteomes" id="UP000193411"/>
    </source>
</evidence>
<protein>
    <recommendedName>
        <fullName evidence="5">EGF-like domain-containing protein</fullName>
    </recommendedName>
</protein>
<dbReference type="Proteomes" id="UP000193411">
    <property type="component" value="Unassembled WGS sequence"/>
</dbReference>
<evidence type="ECO:0000256" key="2">
    <source>
        <dbReference type="SAM" id="Phobius"/>
    </source>
</evidence>
<proteinExistence type="predicted"/>
<organism evidence="3 4">
    <name type="scientific">Catenaria anguillulae PL171</name>
    <dbReference type="NCBI Taxonomy" id="765915"/>
    <lineage>
        <taxon>Eukaryota</taxon>
        <taxon>Fungi</taxon>
        <taxon>Fungi incertae sedis</taxon>
        <taxon>Blastocladiomycota</taxon>
        <taxon>Blastocladiomycetes</taxon>
        <taxon>Blastocladiales</taxon>
        <taxon>Catenariaceae</taxon>
        <taxon>Catenaria</taxon>
    </lineage>
</organism>
<keyword evidence="2" id="KW-0472">Membrane</keyword>
<dbReference type="AlphaFoldDB" id="A0A1Y2HG73"/>
<comment type="caution">
    <text evidence="3">The sequence shown here is derived from an EMBL/GenBank/DDBJ whole genome shotgun (WGS) entry which is preliminary data.</text>
</comment>